<organism evidence="1 2">
    <name type="scientific">Musa troglodytarum</name>
    <name type="common">fe'i banana</name>
    <dbReference type="NCBI Taxonomy" id="320322"/>
    <lineage>
        <taxon>Eukaryota</taxon>
        <taxon>Viridiplantae</taxon>
        <taxon>Streptophyta</taxon>
        <taxon>Embryophyta</taxon>
        <taxon>Tracheophyta</taxon>
        <taxon>Spermatophyta</taxon>
        <taxon>Magnoliopsida</taxon>
        <taxon>Liliopsida</taxon>
        <taxon>Zingiberales</taxon>
        <taxon>Musaceae</taxon>
        <taxon>Musa</taxon>
    </lineage>
</organism>
<dbReference type="Proteomes" id="UP001055439">
    <property type="component" value="Chromosome 1"/>
</dbReference>
<keyword evidence="2" id="KW-1185">Reference proteome</keyword>
<evidence type="ECO:0000313" key="2">
    <source>
        <dbReference type="Proteomes" id="UP001055439"/>
    </source>
</evidence>
<sequence>MLNIARKTWQLCYLNNLDDRLSNVCCGTLRVVALGHDSIEEFTALADLHDEVNRLAVLVGLSQAHDVGVLRQGLHDLHLPPHVDHVLHAPDLPLGDDLARQGFAGLVVGAAPGHAELAPPQLGPQAVTLQEVDGRKAVEDGER</sequence>
<accession>A0A9E7EEI1</accession>
<dbReference type="EMBL" id="CP097502">
    <property type="protein sequence ID" value="URD75895.1"/>
    <property type="molecule type" value="Genomic_DNA"/>
</dbReference>
<dbReference type="AlphaFoldDB" id="A0A9E7EEI1"/>
<name>A0A9E7EEI1_9LILI</name>
<gene>
    <name evidence="1" type="ORF">MUK42_35050</name>
</gene>
<protein>
    <submittedName>
        <fullName evidence="1">Uncharacterized protein</fullName>
    </submittedName>
</protein>
<proteinExistence type="predicted"/>
<reference evidence="1" key="1">
    <citation type="submission" date="2022-05" db="EMBL/GenBank/DDBJ databases">
        <title>The Musa troglodytarum L. genome provides insights into the mechanism of non-climacteric behaviour and enrichment of carotenoids.</title>
        <authorList>
            <person name="Wang J."/>
        </authorList>
    </citation>
    <scope>NUCLEOTIDE SEQUENCE</scope>
    <source>
        <tissue evidence="1">Leaf</tissue>
    </source>
</reference>
<evidence type="ECO:0000313" key="1">
    <source>
        <dbReference type="EMBL" id="URD75895.1"/>
    </source>
</evidence>